<dbReference type="EMBL" id="LK032066">
    <property type="protein sequence ID" value="CDY16683.1"/>
    <property type="molecule type" value="Genomic_DNA"/>
</dbReference>
<name>A0A078FW72_BRANA</name>
<evidence type="ECO:0000313" key="3">
    <source>
        <dbReference type="Proteomes" id="UP000028999"/>
    </source>
</evidence>
<feature type="signal peptide" evidence="1">
    <location>
        <begin position="1"/>
        <end position="17"/>
    </location>
</feature>
<evidence type="ECO:0000256" key="1">
    <source>
        <dbReference type="SAM" id="SignalP"/>
    </source>
</evidence>
<organism evidence="2 3">
    <name type="scientific">Brassica napus</name>
    <name type="common">Rape</name>
    <dbReference type="NCBI Taxonomy" id="3708"/>
    <lineage>
        <taxon>Eukaryota</taxon>
        <taxon>Viridiplantae</taxon>
        <taxon>Streptophyta</taxon>
        <taxon>Embryophyta</taxon>
        <taxon>Tracheophyta</taxon>
        <taxon>Spermatophyta</taxon>
        <taxon>Magnoliopsida</taxon>
        <taxon>eudicotyledons</taxon>
        <taxon>Gunneridae</taxon>
        <taxon>Pentapetalae</taxon>
        <taxon>rosids</taxon>
        <taxon>malvids</taxon>
        <taxon>Brassicales</taxon>
        <taxon>Brassicaceae</taxon>
        <taxon>Brassiceae</taxon>
        <taxon>Brassica</taxon>
    </lineage>
</organism>
<reference evidence="2 3" key="1">
    <citation type="journal article" date="2014" name="Science">
        <title>Plant genetics. Early allopolyploid evolution in the post-Neolithic Brassica napus oilseed genome.</title>
        <authorList>
            <person name="Chalhoub B."/>
            <person name="Denoeud F."/>
            <person name="Liu S."/>
            <person name="Parkin I.A."/>
            <person name="Tang H."/>
            <person name="Wang X."/>
            <person name="Chiquet J."/>
            <person name="Belcram H."/>
            <person name="Tong C."/>
            <person name="Samans B."/>
            <person name="Correa M."/>
            <person name="Da Silva C."/>
            <person name="Just J."/>
            <person name="Falentin C."/>
            <person name="Koh C.S."/>
            <person name="Le Clainche I."/>
            <person name="Bernard M."/>
            <person name="Bento P."/>
            <person name="Noel B."/>
            <person name="Labadie K."/>
            <person name="Alberti A."/>
            <person name="Charles M."/>
            <person name="Arnaud D."/>
            <person name="Guo H."/>
            <person name="Daviaud C."/>
            <person name="Alamery S."/>
            <person name="Jabbari K."/>
            <person name="Zhao M."/>
            <person name="Edger P.P."/>
            <person name="Chelaifa H."/>
            <person name="Tack D."/>
            <person name="Lassalle G."/>
            <person name="Mestiri I."/>
            <person name="Schnel N."/>
            <person name="Le Paslier M.C."/>
            <person name="Fan G."/>
            <person name="Renault V."/>
            <person name="Bayer P.E."/>
            <person name="Golicz A.A."/>
            <person name="Manoli S."/>
            <person name="Lee T.H."/>
            <person name="Thi V.H."/>
            <person name="Chalabi S."/>
            <person name="Hu Q."/>
            <person name="Fan C."/>
            <person name="Tollenaere R."/>
            <person name="Lu Y."/>
            <person name="Battail C."/>
            <person name="Shen J."/>
            <person name="Sidebottom C.H."/>
            <person name="Wang X."/>
            <person name="Canaguier A."/>
            <person name="Chauveau A."/>
            <person name="Berard A."/>
            <person name="Deniot G."/>
            <person name="Guan M."/>
            <person name="Liu Z."/>
            <person name="Sun F."/>
            <person name="Lim Y.P."/>
            <person name="Lyons E."/>
            <person name="Town C.D."/>
            <person name="Bancroft I."/>
            <person name="Wang X."/>
            <person name="Meng J."/>
            <person name="Ma J."/>
            <person name="Pires J.C."/>
            <person name="King G.J."/>
            <person name="Brunel D."/>
            <person name="Delourme R."/>
            <person name="Renard M."/>
            <person name="Aury J.M."/>
            <person name="Adams K.L."/>
            <person name="Batley J."/>
            <person name="Snowdon R.J."/>
            <person name="Tost J."/>
            <person name="Edwards D."/>
            <person name="Zhou Y."/>
            <person name="Hua W."/>
            <person name="Sharpe A.G."/>
            <person name="Paterson A.H."/>
            <person name="Guan C."/>
            <person name="Wincker P."/>
        </authorList>
    </citation>
    <scope>NUCLEOTIDE SEQUENCE [LARGE SCALE GENOMIC DNA]</scope>
    <source>
        <strain evidence="3">cv. Darmor-bzh</strain>
    </source>
</reference>
<evidence type="ECO:0000313" key="2">
    <source>
        <dbReference type="EMBL" id="CDY16683.1"/>
    </source>
</evidence>
<proteinExistence type="predicted"/>
<gene>
    <name evidence="2" type="primary">BnaA09g20610D</name>
    <name evidence="2" type="ORF">GSBRNA2T00094532001</name>
</gene>
<keyword evidence="1" id="KW-0732">Signal</keyword>
<keyword evidence="3" id="KW-1185">Reference proteome</keyword>
<protein>
    <submittedName>
        <fullName evidence="2">BnaA09g20610D protein</fullName>
    </submittedName>
</protein>
<dbReference type="Proteomes" id="UP000028999">
    <property type="component" value="Unassembled WGS sequence"/>
</dbReference>
<accession>A0A078FW72</accession>
<dbReference type="Gramene" id="CDY16683">
    <property type="protein sequence ID" value="CDY16683"/>
    <property type="gene ID" value="GSBRNA2T00094532001"/>
</dbReference>
<dbReference type="AlphaFoldDB" id="A0A078FW72"/>
<sequence length="60" mass="6351">MAPAFLGALFSVGVASADSDELICRAKLRQLGRATTSDSPSNTRNLAALSKKPLLDLEFD</sequence>
<dbReference type="PaxDb" id="3708-A0A078FW72"/>
<feature type="chain" id="PRO_5001735212" evidence="1">
    <location>
        <begin position="18"/>
        <end position="60"/>
    </location>
</feature>